<dbReference type="AlphaFoldDB" id="A0A085MZH0"/>
<dbReference type="Proteomes" id="UP000030764">
    <property type="component" value="Unassembled WGS sequence"/>
</dbReference>
<dbReference type="EMBL" id="KL363215">
    <property type="protein sequence ID" value="KFD53620.1"/>
    <property type="molecule type" value="Genomic_DNA"/>
</dbReference>
<evidence type="ECO:0000313" key="2">
    <source>
        <dbReference type="EMBL" id="KFD62616.1"/>
    </source>
</evidence>
<reference evidence="2 3" key="1">
    <citation type="journal article" date="2014" name="Nat. Genet.">
        <title>Genome and transcriptome of the porcine whipworm Trichuris suis.</title>
        <authorList>
            <person name="Jex A.R."/>
            <person name="Nejsum P."/>
            <person name="Schwarz E.M."/>
            <person name="Hu L."/>
            <person name="Young N.D."/>
            <person name="Hall R.S."/>
            <person name="Korhonen P.K."/>
            <person name="Liao S."/>
            <person name="Thamsborg S."/>
            <person name="Xia J."/>
            <person name="Xu P."/>
            <person name="Wang S."/>
            <person name="Scheerlinck J.P."/>
            <person name="Hofmann A."/>
            <person name="Sternberg P.W."/>
            <person name="Wang J."/>
            <person name="Gasser R.B."/>
        </authorList>
    </citation>
    <scope>NUCLEOTIDE SEQUENCE [LARGE SCALE GENOMIC DNA]</scope>
    <source>
        <strain evidence="2">DCEP-RM93F</strain>
        <strain evidence="1">DCEP-RM93M</strain>
    </source>
</reference>
<sequence>MSWNQNMFKIRVKKNNGITQVMLSKIVTTLEWGPSDHNNLHATQLIVGKRTQCSSRMQPKLRITDWTSRRAINDFSGLAFSPIVPEDSFFADRRMANTEIGTPSRLEADELVHSSKSFQADEVFRDEKESHIPCRKAANTLLQDG</sequence>
<gene>
    <name evidence="1" type="ORF">M513_05536</name>
    <name evidence="2" type="ORF">M514_05536</name>
</gene>
<evidence type="ECO:0000313" key="3">
    <source>
        <dbReference type="Proteomes" id="UP000030764"/>
    </source>
</evidence>
<keyword evidence="3" id="KW-1185">Reference proteome</keyword>
<name>A0A085MZH0_9BILA</name>
<evidence type="ECO:0000313" key="1">
    <source>
        <dbReference type="EMBL" id="KFD53620.1"/>
    </source>
</evidence>
<dbReference type="EMBL" id="KL367591">
    <property type="protein sequence ID" value="KFD62616.1"/>
    <property type="molecule type" value="Genomic_DNA"/>
</dbReference>
<protein>
    <submittedName>
        <fullName evidence="2">Uncharacterized protein</fullName>
    </submittedName>
</protein>
<accession>A0A085MZH0</accession>
<dbReference type="Proteomes" id="UP000030758">
    <property type="component" value="Unassembled WGS sequence"/>
</dbReference>
<organism evidence="2">
    <name type="scientific">Trichuris suis</name>
    <name type="common">pig whipworm</name>
    <dbReference type="NCBI Taxonomy" id="68888"/>
    <lineage>
        <taxon>Eukaryota</taxon>
        <taxon>Metazoa</taxon>
        <taxon>Ecdysozoa</taxon>
        <taxon>Nematoda</taxon>
        <taxon>Enoplea</taxon>
        <taxon>Dorylaimia</taxon>
        <taxon>Trichinellida</taxon>
        <taxon>Trichuridae</taxon>
        <taxon>Trichuris</taxon>
    </lineage>
</organism>
<proteinExistence type="predicted"/>